<comment type="caution">
    <text evidence="1">The sequence shown here is derived from an EMBL/GenBank/DDBJ whole genome shotgun (WGS) entry which is preliminary data.</text>
</comment>
<organism evidence="1 2">
    <name type="scientific">Hymenobacter frigidus</name>
    <dbReference type="NCBI Taxonomy" id="1524095"/>
    <lineage>
        <taxon>Bacteria</taxon>
        <taxon>Pseudomonadati</taxon>
        <taxon>Bacteroidota</taxon>
        <taxon>Cytophagia</taxon>
        <taxon>Cytophagales</taxon>
        <taxon>Hymenobacteraceae</taxon>
        <taxon>Hymenobacter</taxon>
    </lineage>
</organism>
<keyword evidence="2" id="KW-1185">Reference proteome</keyword>
<reference evidence="2" key="1">
    <citation type="journal article" date="2019" name="Int. J. Syst. Evol. Microbiol.">
        <title>The Global Catalogue of Microorganisms (GCM) 10K type strain sequencing project: providing services to taxonomists for standard genome sequencing and annotation.</title>
        <authorList>
            <consortium name="The Broad Institute Genomics Platform"/>
            <consortium name="The Broad Institute Genome Sequencing Center for Infectious Disease"/>
            <person name="Wu L."/>
            <person name="Ma J."/>
        </authorList>
    </citation>
    <scope>NUCLEOTIDE SEQUENCE [LARGE SCALE GENOMIC DNA]</scope>
    <source>
        <strain evidence="2">CGMCC 1.14966</strain>
    </source>
</reference>
<dbReference type="RefSeq" id="WP_188562486.1">
    <property type="nucleotide sequence ID" value="NZ_BMGY01000024.1"/>
</dbReference>
<evidence type="ECO:0008006" key="3">
    <source>
        <dbReference type="Google" id="ProtNLM"/>
    </source>
</evidence>
<accession>A0ABQ2A6W5</accession>
<name>A0ABQ2A6W5_9BACT</name>
<sequence length="415" mass="45981">MKKVFWTEPPAFIRYRSTPDSPSQLFQPRQLRAVSFIGGRYFRYEALLIDYAAETRFDYLSRGYVPAVRPDSVLAEVIVSGEASLLRVATPGTVHYLLRRSSRDWLDLSARQYLHESANGAMIVFDANNYLGQLSVYFGDCPAAAEAAKTLPFTLAGLTRVVQVYNQGCSAAKQPGRSWLVQAAPRRRLSVQGGLVAGGRYNHVASTLNLDEYEFLDSQLHPMGGLFAEIFLPGRTTSIYGELTASRFQGRQMLYSIAMYSGPGSAYISYSFTYTDYAAWLGAARIGVRKYAPLRHNQQLVLGLSYELGKVFRPQFSTVTTGSNSSPTVILPAPAGFTANDLWFAPQTLLPALTVGWRARYLTLTLDGQRCYDIHDLPDPARNSMMGSAWSMRLTASYRLGRNPDVAKLSAPAKP</sequence>
<proteinExistence type="predicted"/>
<protein>
    <recommendedName>
        <fullName evidence="3">Outer membrane protein beta-barrel domain-containing protein</fullName>
    </recommendedName>
</protein>
<gene>
    <name evidence="1" type="ORF">GCM10011495_25740</name>
</gene>
<dbReference type="Proteomes" id="UP000637774">
    <property type="component" value="Unassembled WGS sequence"/>
</dbReference>
<evidence type="ECO:0000313" key="1">
    <source>
        <dbReference type="EMBL" id="GGH87256.1"/>
    </source>
</evidence>
<dbReference type="EMBL" id="BMGY01000024">
    <property type="protein sequence ID" value="GGH87256.1"/>
    <property type="molecule type" value="Genomic_DNA"/>
</dbReference>
<evidence type="ECO:0000313" key="2">
    <source>
        <dbReference type="Proteomes" id="UP000637774"/>
    </source>
</evidence>